<dbReference type="InterPro" id="IPR020904">
    <property type="entry name" value="Sc_DH/Rdtase_CS"/>
</dbReference>
<dbReference type="SUPFAM" id="SSF51735">
    <property type="entry name" value="NAD(P)-binding Rossmann-fold domains"/>
    <property type="match status" value="1"/>
</dbReference>
<evidence type="ECO:0000256" key="1">
    <source>
        <dbReference type="ARBA" id="ARBA00006484"/>
    </source>
</evidence>
<accession>A0A8J4V715</accession>
<dbReference type="Gene3D" id="3.40.50.720">
    <property type="entry name" value="NAD(P)-binding Rossmann-like Domain"/>
    <property type="match status" value="1"/>
</dbReference>
<gene>
    <name evidence="3" type="ORF">CYY_002302</name>
</gene>
<organism evidence="3 4">
    <name type="scientific">Polysphondylium violaceum</name>
    <dbReference type="NCBI Taxonomy" id="133409"/>
    <lineage>
        <taxon>Eukaryota</taxon>
        <taxon>Amoebozoa</taxon>
        <taxon>Evosea</taxon>
        <taxon>Eumycetozoa</taxon>
        <taxon>Dictyostelia</taxon>
        <taxon>Dictyosteliales</taxon>
        <taxon>Dictyosteliaceae</taxon>
        <taxon>Polysphondylium</taxon>
    </lineage>
</organism>
<dbReference type="AlphaFoldDB" id="A0A8J4V715"/>
<dbReference type="PROSITE" id="PS00061">
    <property type="entry name" value="ADH_SHORT"/>
    <property type="match status" value="1"/>
</dbReference>
<dbReference type="OrthoDB" id="1274115at2759"/>
<name>A0A8J4V715_9MYCE</name>
<sequence>MEPIITNNKNNNDKVFFIIGASSGIGLSVTKQFISAGYKIAATSRSKDNLLKVFNIHDESRFLALENDLLDDKKIKETIDQVYQHFGRIDVVFSNAGFGIAGVTEEISDENLRSLFDINFFASASVLRHVTEYLVKGSHVFMVSSFGGFHPIPSNSAYNATKFAMDGLSESYAEEVEDLGIKVTIINSGSFASSFGSGMKPAARDLKEKYSAIYKKTHELVNNLEYKDPTKFAEIVLEVTESASKAPLHLFIGPDANNFANIKIDRLVKELKENELLTTQRFLTPSV</sequence>
<keyword evidence="2" id="KW-0560">Oxidoreductase</keyword>
<dbReference type="InterPro" id="IPR051911">
    <property type="entry name" value="SDR_oxidoreductase"/>
</dbReference>
<evidence type="ECO:0000256" key="2">
    <source>
        <dbReference type="ARBA" id="ARBA00023002"/>
    </source>
</evidence>
<proteinExistence type="inferred from homology"/>
<dbReference type="GO" id="GO:0016491">
    <property type="term" value="F:oxidoreductase activity"/>
    <property type="evidence" value="ECO:0007669"/>
    <property type="project" value="UniProtKB-KW"/>
</dbReference>
<keyword evidence="4" id="KW-1185">Reference proteome</keyword>
<dbReference type="PANTHER" id="PTHR43976">
    <property type="entry name" value="SHORT CHAIN DEHYDROGENASE"/>
    <property type="match status" value="1"/>
</dbReference>
<evidence type="ECO:0000313" key="3">
    <source>
        <dbReference type="EMBL" id="KAF2076397.1"/>
    </source>
</evidence>
<protein>
    <submittedName>
        <fullName evidence="3">Uncharacterized protein</fullName>
    </submittedName>
</protein>
<comment type="caution">
    <text evidence="3">The sequence shown here is derived from an EMBL/GenBank/DDBJ whole genome shotgun (WGS) entry which is preliminary data.</text>
</comment>
<dbReference type="EMBL" id="AJWJ01000062">
    <property type="protein sequence ID" value="KAF2076397.1"/>
    <property type="molecule type" value="Genomic_DNA"/>
</dbReference>
<dbReference type="Proteomes" id="UP000695562">
    <property type="component" value="Unassembled WGS sequence"/>
</dbReference>
<dbReference type="InterPro" id="IPR002347">
    <property type="entry name" value="SDR_fam"/>
</dbReference>
<comment type="similarity">
    <text evidence="1">Belongs to the short-chain dehydrogenases/reductases (SDR) family.</text>
</comment>
<evidence type="ECO:0000313" key="4">
    <source>
        <dbReference type="Proteomes" id="UP000695562"/>
    </source>
</evidence>
<dbReference type="PANTHER" id="PTHR43976:SF16">
    <property type="entry name" value="SHORT-CHAIN DEHYDROGENASE_REDUCTASE FAMILY PROTEIN"/>
    <property type="match status" value="1"/>
</dbReference>
<dbReference type="PRINTS" id="PR00081">
    <property type="entry name" value="GDHRDH"/>
</dbReference>
<reference evidence="3" key="1">
    <citation type="submission" date="2020-01" db="EMBL/GenBank/DDBJ databases">
        <title>Development of genomics and gene disruption for Polysphondylium violaceum indicates a role for the polyketide synthase stlB in stalk morphogenesis.</title>
        <authorList>
            <person name="Narita B."/>
            <person name="Kawabe Y."/>
            <person name="Kin K."/>
            <person name="Saito T."/>
            <person name="Gibbs R."/>
            <person name="Kuspa A."/>
            <person name="Muzny D."/>
            <person name="Queller D."/>
            <person name="Richards S."/>
            <person name="Strassman J."/>
            <person name="Sucgang R."/>
            <person name="Worley K."/>
            <person name="Schaap P."/>
        </authorList>
    </citation>
    <scope>NUCLEOTIDE SEQUENCE</scope>
    <source>
        <strain evidence="3">QSvi11</strain>
    </source>
</reference>
<dbReference type="Pfam" id="PF00106">
    <property type="entry name" value="adh_short"/>
    <property type="match status" value="1"/>
</dbReference>
<dbReference type="InterPro" id="IPR036291">
    <property type="entry name" value="NAD(P)-bd_dom_sf"/>
</dbReference>